<keyword evidence="2" id="KW-1185">Reference proteome</keyword>
<protein>
    <submittedName>
        <fullName evidence="1">Uncharacterized protein</fullName>
    </submittedName>
</protein>
<proteinExistence type="predicted"/>
<dbReference type="AlphaFoldDB" id="K9FM42"/>
<dbReference type="InParanoid" id="K9FM42"/>
<evidence type="ECO:0000313" key="2">
    <source>
        <dbReference type="Proteomes" id="UP000009882"/>
    </source>
</evidence>
<dbReference type="EMBL" id="AKCT01000219">
    <property type="protein sequence ID" value="EKV10690.1"/>
    <property type="molecule type" value="Genomic_DNA"/>
</dbReference>
<name>K9FM42_PEND2</name>
<accession>K9FM42</accession>
<comment type="caution">
    <text evidence="1">The sequence shown here is derived from an EMBL/GenBank/DDBJ whole genome shotgun (WGS) entry which is preliminary data.</text>
</comment>
<dbReference type="Proteomes" id="UP000009882">
    <property type="component" value="Unassembled WGS sequence"/>
</dbReference>
<dbReference type="OrthoDB" id="4354131at2759"/>
<sequence length="124" mass="14073">MRLCQLGGGRRQGYRPSIALNTSCGISRFSSPFAYVFLIPNGVKLALRDKLGLCERVTPASPSFFFNFAFPRVIPNISFLSLSLVIYPGQQLGSHRSERRTIVPSPRPKYHDEFRFALRLRNLI</sequence>
<reference evidence="2" key="1">
    <citation type="journal article" date="2012" name="BMC Genomics">
        <title>Genome sequence of the necrotrophic fungus Penicillium digitatum, the main postharvest pathogen of citrus.</title>
        <authorList>
            <person name="Marcet-Houben M."/>
            <person name="Ballester A.-R."/>
            <person name="de la Fuente B."/>
            <person name="Harries E."/>
            <person name="Marcos J.F."/>
            <person name="Gonzalez-Candelas L."/>
            <person name="Gabaldon T."/>
        </authorList>
    </citation>
    <scope>NUCLEOTIDE SEQUENCE [LARGE SCALE GENOMIC DNA]</scope>
    <source>
        <strain evidence="2">PHI26 / CECT 20796</strain>
    </source>
</reference>
<dbReference type="HOGENOM" id="CLU_2004669_0_0_1"/>
<organism evidence="1 2">
    <name type="scientific">Penicillium digitatum (strain PHI26 / CECT 20796)</name>
    <name type="common">Green mold</name>
    <dbReference type="NCBI Taxonomy" id="1170229"/>
    <lineage>
        <taxon>Eukaryota</taxon>
        <taxon>Fungi</taxon>
        <taxon>Dikarya</taxon>
        <taxon>Ascomycota</taxon>
        <taxon>Pezizomycotina</taxon>
        <taxon>Eurotiomycetes</taxon>
        <taxon>Eurotiomycetidae</taxon>
        <taxon>Eurotiales</taxon>
        <taxon>Aspergillaceae</taxon>
        <taxon>Penicillium</taxon>
    </lineage>
</organism>
<evidence type="ECO:0000313" key="1">
    <source>
        <dbReference type="EMBL" id="EKV10690.1"/>
    </source>
</evidence>
<gene>
    <name evidence="1" type="ORF">PDIG_55280</name>
</gene>